<feature type="domain" description="CBS" evidence="6">
    <location>
        <begin position="99"/>
        <end position="158"/>
    </location>
</feature>
<organism evidence="7 8">
    <name type="scientific">Stappia albiluteola</name>
    <dbReference type="NCBI Taxonomy" id="2758565"/>
    <lineage>
        <taxon>Bacteria</taxon>
        <taxon>Pseudomonadati</taxon>
        <taxon>Pseudomonadota</taxon>
        <taxon>Alphaproteobacteria</taxon>
        <taxon>Hyphomicrobiales</taxon>
        <taxon>Stappiaceae</taxon>
        <taxon>Stappia</taxon>
    </lineage>
</organism>
<dbReference type="Pfam" id="PF00571">
    <property type="entry name" value="CBS"/>
    <property type="match status" value="2"/>
</dbReference>
<name>A0A839AAM8_9HYPH</name>
<reference evidence="7 8" key="1">
    <citation type="submission" date="2020-07" db="EMBL/GenBank/DDBJ databases">
        <title>Stappia sp., F7233, whole genome shotgun sequencing project.</title>
        <authorList>
            <person name="Jiang S."/>
            <person name="Liu Z.W."/>
            <person name="Du Z.J."/>
        </authorList>
    </citation>
    <scope>NUCLEOTIDE SEQUENCE [LARGE SCALE GENOMIC DNA]</scope>
    <source>
        <strain evidence="7 8">F7233</strain>
    </source>
</reference>
<comment type="caution">
    <text evidence="7">The sequence shown here is derived from an EMBL/GenBank/DDBJ whole genome shotgun (WGS) entry which is preliminary data.</text>
</comment>
<dbReference type="AlphaFoldDB" id="A0A839AAM8"/>
<evidence type="ECO:0000256" key="2">
    <source>
        <dbReference type="ARBA" id="ARBA00022737"/>
    </source>
</evidence>
<proteinExistence type="inferred from homology"/>
<protein>
    <submittedName>
        <fullName evidence="7">HlyC/CorC family transporter</fullName>
    </submittedName>
</protein>
<dbReference type="GO" id="GO:0050660">
    <property type="term" value="F:flavin adenine dinucleotide binding"/>
    <property type="evidence" value="ECO:0007669"/>
    <property type="project" value="InterPro"/>
</dbReference>
<keyword evidence="8" id="KW-1185">Reference proteome</keyword>
<dbReference type="Pfam" id="PF03471">
    <property type="entry name" value="CorC_HlyC"/>
    <property type="match status" value="1"/>
</dbReference>
<dbReference type="SUPFAM" id="SSF54631">
    <property type="entry name" value="CBS-domain pair"/>
    <property type="match status" value="1"/>
</dbReference>
<dbReference type="FunFam" id="3.10.580.10:FF:000002">
    <property type="entry name" value="Magnesium/cobalt efflux protein CorC"/>
    <property type="match status" value="1"/>
</dbReference>
<dbReference type="PROSITE" id="PS51371">
    <property type="entry name" value="CBS"/>
    <property type="match status" value="2"/>
</dbReference>
<feature type="compositionally biased region" description="Gly residues" evidence="5">
    <location>
        <begin position="365"/>
        <end position="374"/>
    </location>
</feature>
<dbReference type="SMART" id="SM01091">
    <property type="entry name" value="CorC_HlyC"/>
    <property type="match status" value="1"/>
</dbReference>
<dbReference type="GO" id="GO:0005886">
    <property type="term" value="C:plasma membrane"/>
    <property type="evidence" value="ECO:0007669"/>
    <property type="project" value="TreeGrafter"/>
</dbReference>
<feature type="region of interest" description="Disordered" evidence="5">
    <location>
        <begin position="1"/>
        <end position="31"/>
    </location>
</feature>
<dbReference type="Proteomes" id="UP000541109">
    <property type="component" value="Unassembled WGS sequence"/>
</dbReference>
<evidence type="ECO:0000313" key="8">
    <source>
        <dbReference type="Proteomes" id="UP000541109"/>
    </source>
</evidence>
<dbReference type="InterPro" id="IPR044751">
    <property type="entry name" value="Ion_transp-like_CBS"/>
</dbReference>
<evidence type="ECO:0000256" key="5">
    <source>
        <dbReference type="SAM" id="MobiDB-lite"/>
    </source>
</evidence>
<dbReference type="InterPro" id="IPR046342">
    <property type="entry name" value="CBS_dom_sf"/>
</dbReference>
<dbReference type="Gene3D" id="3.10.580.10">
    <property type="entry name" value="CBS-domain"/>
    <property type="match status" value="1"/>
</dbReference>
<keyword evidence="3 4" id="KW-0129">CBS domain</keyword>
<evidence type="ECO:0000313" key="7">
    <source>
        <dbReference type="EMBL" id="MBA5776084.1"/>
    </source>
</evidence>
<dbReference type="SUPFAM" id="SSF56176">
    <property type="entry name" value="FAD-binding/transporter-associated domain-like"/>
    <property type="match status" value="1"/>
</dbReference>
<keyword evidence="2" id="KW-0677">Repeat</keyword>
<feature type="region of interest" description="Disordered" evidence="5">
    <location>
        <begin position="351"/>
        <end position="374"/>
    </location>
</feature>
<evidence type="ECO:0000256" key="3">
    <source>
        <dbReference type="ARBA" id="ARBA00023122"/>
    </source>
</evidence>
<dbReference type="PANTHER" id="PTHR22777:SF27">
    <property type="entry name" value="MAGNESIUM AND COBALT EFFLUX PROTEIN CORC"/>
    <property type="match status" value="1"/>
</dbReference>
<dbReference type="PANTHER" id="PTHR22777">
    <property type="entry name" value="HEMOLYSIN-RELATED"/>
    <property type="match status" value="1"/>
</dbReference>
<dbReference type="InterPro" id="IPR005170">
    <property type="entry name" value="Transptr-assoc_dom"/>
</dbReference>
<gene>
    <name evidence="7" type="ORF">H2509_02970</name>
</gene>
<sequence length="374" mass="41317">MKMTDSEARSPDAPAEQPSETGEAPAARQPVGTVIFHPFREAFRKLRGAWNSGKGTLRENLQDELARDGGGADMIFSPEERMLLGNILRLREVRVDDVMVPRADIDAVEETIVVGRLMDVFRESGHSRMPVYRDSLDDPRGMVHIKDLMSYFVENAKVNGNGEDREEAEAVERNASNSDLGLDLSNVDLQKPLSDLGIVRPILFVPPSMPATDLMAKMQAGRVQMALVIDEYGGTDGLVSLEDLVETVVGDIEDEHDEDEETLIASVGDGVWIADPRAPLEEVEEELGADFKIGDLAEEVDTLGGLLFTLIGRVPVRGELISPRVLPGFEFEVLDADPRRLKRLRIRRRRGEPRAVDSRRRGRRGPGGETGSDD</sequence>
<dbReference type="Gene3D" id="3.30.465.10">
    <property type="match status" value="1"/>
</dbReference>
<feature type="compositionally biased region" description="Basic and acidic residues" evidence="5">
    <location>
        <begin position="1"/>
        <end position="10"/>
    </location>
</feature>
<accession>A0A839AAM8</accession>
<evidence type="ECO:0000256" key="4">
    <source>
        <dbReference type="PROSITE-ProRule" id="PRU00703"/>
    </source>
</evidence>
<comment type="similarity">
    <text evidence="1">Belongs to the UPF0053 family. Hemolysin C subfamily.</text>
</comment>
<evidence type="ECO:0000256" key="1">
    <source>
        <dbReference type="ARBA" id="ARBA00006446"/>
    </source>
</evidence>
<dbReference type="CDD" id="cd04590">
    <property type="entry name" value="CBS_pair_CorC_HlyC_assoc"/>
    <property type="match status" value="1"/>
</dbReference>
<dbReference type="InterPro" id="IPR000644">
    <property type="entry name" value="CBS_dom"/>
</dbReference>
<dbReference type="InterPro" id="IPR016169">
    <property type="entry name" value="FAD-bd_PCMH_sub2"/>
</dbReference>
<dbReference type="InterPro" id="IPR036318">
    <property type="entry name" value="FAD-bd_PCMH-like_sf"/>
</dbReference>
<evidence type="ECO:0000259" key="6">
    <source>
        <dbReference type="PROSITE" id="PS51371"/>
    </source>
</evidence>
<dbReference type="EMBL" id="JACFXV010000034">
    <property type="protein sequence ID" value="MBA5776084.1"/>
    <property type="molecule type" value="Genomic_DNA"/>
</dbReference>
<feature type="domain" description="CBS" evidence="6">
    <location>
        <begin position="198"/>
        <end position="258"/>
    </location>
</feature>